<accession>A0A166K3L8</accession>
<proteinExistence type="predicted"/>
<evidence type="ECO:0000313" key="2">
    <source>
        <dbReference type="EMBL" id="KZP21494.1"/>
    </source>
</evidence>
<reference evidence="2 3" key="1">
    <citation type="journal article" date="2016" name="Mol. Biol. Evol.">
        <title>Comparative Genomics of Early-Diverging Mushroom-Forming Fungi Provides Insights into the Origins of Lignocellulose Decay Capabilities.</title>
        <authorList>
            <person name="Nagy L.G."/>
            <person name="Riley R."/>
            <person name="Tritt A."/>
            <person name="Adam C."/>
            <person name="Daum C."/>
            <person name="Floudas D."/>
            <person name="Sun H."/>
            <person name="Yadav J.S."/>
            <person name="Pangilinan J."/>
            <person name="Larsson K.H."/>
            <person name="Matsuura K."/>
            <person name="Barry K."/>
            <person name="Labutti K."/>
            <person name="Kuo R."/>
            <person name="Ohm R.A."/>
            <person name="Bhattacharya S.S."/>
            <person name="Shirouzu T."/>
            <person name="Yoshinaga Y."/>
            <person name="Martin F.M."/>
            <person name="Grigoriev I.V."/>
            <person name="Hibbett D.S."/>
        </authorList>
    </citation>
    <scope>NUCLEOTIDE SEQUENCE [LARGE SCALE GENOMIC DNA]</scope>
    <source>
        <strain evidence="2 3">CBS 109695</strain>
    </source>
</reference>
<evidence type="ECO:0000313" key="3">
    <source>
        <dbReference type="Proteomes" id="UP000076532"/>
    </source>
</evidence>
<feature type="compositionally biased region" description="Pro residues" evidence="1">
    <location>
        <begin position="50"/>
        <end position="59"/>
    </location>
</feature>
<keyword evidence="3" id="KW-1185">Reference proteome</keyword>
<name>A0A166K3L8_9AGAM</name>
<evidence type="ECO:0000256" key="1">
    <source>
        <dbReference type="SAM" id="MobiDB-lite"/>
    </source>
</evidence>
<dbReference type="EMBL" id="KV417547">
    <property type="protein sequence ID" value="KZP21494.1"/>
    <property type="molecule type" value="Genomic_DNA"/>
</dbReference>
<dbReference type="AlphaFoldDB" id="A0A166K3L8"/>
<organism evidence="2 3">
    <name type="scientific">Athelia psychrophila</name>
    <dbReference type="NCBI Taxonomy" id="1759441"/>
    <lineage>
        <taxon>Eukaryota</taxon>
        <taxon>Fungi</taxon>
        <taxon>Dikarya</taxon>
        <taxon>Basidiomycota</taxon>
        <taxon>Agaricomycotina</taxon>
        <taxon>Agaricomycetes</taxon>
        <taxon>Agaricomycetidae</taxon>
        <taxon>Atheliales</taxon>
        <taxon>Atheliaceae</taxon>
        <taxon>Athelia</taxon>
    </lineage>
</organism>
<protein>
    <submittedName>
        <fullName evidence="2">Uncharacterized protein</fullName>
    </submittedName>
</protein>
<sequence>MDQQKTHKCHTADSSLSSCSSEFSFLSVVDRKAFTPPSSQSATPELACPTEPPNPPPGPSGFNTLDIGYKVAFLLPADVYKSASRSVSADLEARSSENYRYLLEYAVLQRHKEEIVKNLTAVEDQLAHMRTVLNEGSHALHASIRDQVAHAATVAT</sequence>
<feature type="region of interest" description="Disordered" evidence="1">
    <location>
        <begin position="34"/>
        <end position="62"/>
    </location>
</feature>
<gene>
    <name evidence="2" type="ORF">FIBSPDRAFT_1044214</name>
</gene>
<dbReference type="Proteomes" id="UP000076532">
    <property type="component" value="Unassembled WGS sequence"/>
</dbReference>